<dbReference type="GeneID" id="6080032"/>
<accession>B0DKH5</accession>
<dbReference type="AlphaFoldDB" id="B0DKH5"/>
<sequence length="50" mass="5801">MRETCEAASQVNWFPFLNITVQTFGLPYTQSSQNCTPIRSFQRMIFTVLP</sequence>
<keyword evidence="2" id="KW-1185">Reference proteome</keyword>
<reference evidence="1 2" key="1">
    <citation type="journal article" date="2008" name="Nature">
        <title>The genome of Laccaria bicolor provides insights into mycorrhizal symbiosis.</title>
        <authorList>
            <person name="Martin F."/>
            <person name="Aerts A."/>
            <person name="Ahren D."/>
            <person name="Brun A."/>
            <person name="Danchin E.G.J."/>
            <person name="Duchaussoy F."/>
            <person name="Gibon J."/>
            <person name="Kohler A."/>
            <person name="Lindquist E."/>
            <person name="Pereda V."/>
            <person name="Salamov A."/>
            <person name="Shapiro H.J."/>
            <person name="Wuyts J."/>
            <person name="Blaudez D."/>
            <person name="Buee M."/>
            <person name="Brokstein P."/>
            <person name="Canbaeck B."/>
            <person name="Cohen D."/>
            <person name="Courty P.E."/>
            <person name="Coutinho P.M."/>
            <person name="Delaruelle C."/>
            <person name="Detter J.C."/>
            <person name="Deveau A."/>
            <person name="DiFazio S."/>
            <person name="Duplessis S."/>
            <person name="Fraissinet-Tachet L."/>
            <person name="Lucic E."/>
            <person name="Frey-Klett P."/>
            <person name="Fourrey C."/>
            <person name="Feussner I."/>
            <person name="Gay G."/>
            <person name="Grimwood J."/>
            <person name="Hoegger P.J."/>
            <person name="Jain P."/>
            <person name="Kilaru S."/>
            <person name="Labbe J."/>
            <person name="Lin Y.C."/>
            <person name="Legue V."/>
            <person name="Le Tacon F."/>
            <person name="Marmeisse R."/>
            <person name="Melayah D."/>
            <person name="Montanini B."/>
            <person name="Muratet M."/>
            <person name="Nehls U."/>
            <person name="Niculita-Hirzel H."/>
            <person name="Oudot-Le Secq M.P."/>
            <person name="Peter M."/>
            <person name="Quesneville H."/>
            <person name="Rajashekar B."/>
            <person name="Reich M."/>
            <person name="Rouhier N."/>
            <person name="Schmutz J."/>
            <person name="Yin T."/>
            <person name="Chalot M."/>
            <person name="Henrissat B."/>
            <person name="Kuees U."/>
            <person name="Lucas S."/>
            <person name="Van de Peer Y."/>
            <person name="Podila G.K."/>
            <person name="Polle A."/>
            <person name="Pukkila P.J."/>
            <person name="Richardson P.M."/>
            <person name="Rouze P."/>
            <person name="Sanders I.R."/>
            <person name="Stajich J.E."/>
            <person name="Tunlid A."/>
            <person name="Tuskan G."/>
            <person name="Grigoriev I.V."/>
        </authorList>
    </citation>
    <scope>NUCLEOTIDE SEQUENCE [LARGE SCALE GENOMIC DNA]</scope>
    <source>
        <strain evidence="2">S238N-H82 / ATCC MYA-4686</strain>
    </source>
</reference>
<dbReference type="RefSeq" id="XP_001884456.1">
    <property type="nucleotide sequence ID" value="XM_001884421.1"/>
</dbReference>
<dbReference type="Proteomes" id="UP000001194">
    <property type="component" value="Unassembled WGS sequence"/>
</dbReference>
<evidence type="ECO:0000313" key="1">
    <source>
        <dbReference type="EMBL" id="EDR05066.1"/>
    </source>
</evidence>
<dbReference type="HOGENOM" id="CLU_3125304_0_0_1"/>
<gene>
    <name evidence="1" type="ORF">LACBIDRAFT_303850</name>
</gene>
<organism evidence="2">
    <name type="scientific">Laccaria bicolor (strain S238N-H82 / ATCC MYA-4686)</name>
    <name type="common">Bicoloured deceiver</name>
    <name type="synonym">Laccaria laccata var. bicolor</name>
    <dbReference type="NCBI Taxonomy" id="486041"/>
    <lineage>
        <taxon>Eukaryota</taxon>
        <taxon>Fungi</taxon>
        <taxon>Dikarya</taxon>
        <taxon>Basidiomycota</taxon>
        <taxon>Agaricomycotina</taxon>
        <taxon>Agaricomycetes</taxon>
        <taxon>Agaricomycetidae</taxon>
        <taxon>Agaricales</taxon>
        <taxon>Agaricineae</taxon>
        <taxon>Hydnangiaceae</taxon>
        <taxon>Laccaria</taxon>
    </lineage>
</organism>
<dbReference type="InParanoid" id="B0DKH5"/>
<dbReference type="KEGG" id="lbc:LACBIDRAFT_303850"/>
<protein>
    <submittedName>
        <fullName evidence="1">Predicted protein</fullName>
    </submittedName>
</protein>
<evidence type="ECO:0000313" key="2">
    <source>
        <dbReference type="Proteomes" id="UP000001194"/>
    </source>
</evidence>
<dbReference type="EMBL" id="DS547115">
    <property type="protein sequence ID" value="EDR05066.1"/>
    <property type="molecule type" value="Genomic_DNA"/>
</dbReference>
<name>B0DKH5_LACBS</name>
<proteinExistence type="predicted"/>